<gene>
    <name evidence="2" type="ORF">ABI908_21405</name>
</gene>
<reference evidence="2 3" key="1">
    <citation type="submission" date="2024-05" db="EMBL/GenBank/DDBJ databases">
        <authorList>
            <person name="De Oliveira J.P."/>
            <person name="Noriler S.A."/>
            <person name="De Oliveira A.G."/>
            <person name="Sipoli D.S."/>
        </authorList>
    </citation>
    <scope>NUCLEOTIDE SEQUENCE [LARGE SCALE GENOMIC DNA]</scope>
    <source>
        <strain evidence="2 3">LABIM192</strain>
    </source>
</reference>
<dbReference type="PANTHER" id="PTHR45527">
    <property type="entry name" value="NONRIBOSOMAL PEPTIDE SYNTHETASE"/>
    <property type="match status" value="1"/>
</dbReference>
<dbReference type="InterPro" id="IPR020845">
    <property type="entry name" value="AMP-binding_CS"/>
</dbReference>
<dbReference type="InterPro" id="IPR025110">
    <property type="entry name" value="AMP-bd_C"/>
</dbReference>
<dbReference type="PANTHER" id="PTHR45527:SF1">
    <property type="entry name" value="FATTY ACID SYNTHASE"/>
    <property type="match status" value="1"/>
</dbReference>
<dbReference type="Gene3D" id="1.10.1200.10">
    <property type="entry name" value="ACP-like"/>
    <property type="match status" value="1"/>
</dbReference>
<dbReference type="Gene3D" id="3.30.300.30">
    <property type="match status" value="1"/>
</dbReference>
<organism evidence="2 3">
    <name type="scientific">Chromobacterium phragmitis</name>
    <dbReference type="NCBI Taxonomy" id="2202141"/>
    <lineage>
        <taxon>Bacteria</taxon>
        <taxon>Pseudomonadati</taxon>
        <taxon>Pseudomonadota</taxon>
        <taxon>Betaproteobacteria</taxon>
        <taxon>Neisseriales</taxon>
        <taxon>Chromobacteriaceae</taxon>
        <taxon>Chromobacterium</taxon>
    </lineage>
</organism>
<evidence type="ECO:0000313" key="2">
    <source>
        <dbReference type="EMBL" id="MEO9386659.1"/>
    </source>
</evidence>
<dbReference type="InterPro" id="IPR000873">
    <property type="entry name" value="AMP-dep_synth/lig_dom"/>
</dbReference>
<dbReference type="Pfam" id="PF00550">
    <property type="entry name" value="PP-binding"/>
    <property type="match status" value="1"/>
</dbReference>
<dbReference type="Gene3D" id="3.30.559.10">
    <property type="entry name" value="Chloramphenicol acetyltransferase-like domain"/>
    <property type="match status" value="1"/>
</dbReference>
<dbReference type="PROSITE" id="PS50075">
    <property type="entry name" value="CARRIER"/>
    <property type="match status" value="1"/>
</dbReference>
<dbReference type="SUPFAM" id="SSF47336">
    <property type="entry name" value="ACP-like"/>
    <property type="match status" value="1"/>
</dbReference>
<keyword evidence="3" id="KW-1185">Reference proteome</keyword>
<dbReference type="RefSeq" id="WP_347950094.1">
    <property type="nucleotide sequence ID" value="NZ_JBDXMI010000001.1"/>
</dbReference>
<feature type="domain" description="Carrier" evidence="1">
    <location>
        <begin position="446"/>
        <end position="521"/>
    </location>
</feature>
<dbReference type="Pfam" id="PF00501">
    <property type="entry name" value="AMP-binding"/>
    <property type="match status" value="1"/>
</dbReference>
<protein>
    <submittedName>
        <fullName evidence="2">AMP-binding protein</fullName>
    </submittedName>
</protein>
<dbReference type="InterPro" id="IPR045851">
    <property type="entry name" value="AMP-bd_C_sf"/>
</dbReference>
<dbReference type="Proteomes" id="UP001462502">
    <property type="component" value="Unassembled WGS sequence"/>
</dbReference>
<dbReference type="InterPro" id="IPR009081">
    <property type="entry name" value="PP-bd_ACP"/>
</dbReference>
<name>A0ABV0IZE4_9NEIS</name>
<dbReference type="InterPro" id="IPR042099">
    <property type="entry name" value="ANL_N_sf"/>
</dbReference>
<dbReference type="Gene3D" id="3.30.559.30">
    <property type="entry name" value="Nonribosomal peptide synthetase, condensation domain"/>
    <property type="match status" value="1"/>
</dbReference>
<dbReference type="Pfam" id="PF13193">
    <property type="entry name" value="AMP-binding_C"/>
    <property type="match status" value="1"/>
</dbReference>
<dbReference type="InterPro" id="IPR023213">
    <property type="entry name" value="CAT-like_dom_sf"/>
</dbReference>
<dbReference type="SUPFAM" id="SSF56801">
    <property type="entry name" value="Acetyl-CoA synthetase-like"/>
    <property type="match status" value="1"/>
</dbReference>
<sequence length="1013" mass="108637">MAGRYGLQTAVALLGILKAGAHYACLDEALPGQRLRGMADRLAARHAVCVGDAGAALAALGLSCLRVSDVPGDGAARPSLKRGAEAIAYVNFSSGSTGQPKAIACVDRGIVRLCVEQPALGLDASTVMLVNAPLSFDASTLEIWGALLNGGQCVFHGERLLSPAGLRGLIRGQGVNTLWLTSALFNTMVDLDPGCMQGARQVLAGGEALSAAHVRRAMRANPGVRFINGYGPTENTTFTACHLLTEEDLLRPSLPIGAPINGSGVAICDASLRPLPSGRIGELVAFGAGLAHGYLGNAELTEAKFRMLELGGAARRVYLTGDLARLGEDGLLEYHGRMDKEVKINGFRIDLAELENFFRGCPQVRDCALIDVAHQGGKLLLAAIAPADASGGEALAALEAGWLGQLPPHERPHALFAVDALPLTANGKLDRAALLERWREDGAGMDGFDAGERGAAALWRRHVGHPPSSRRSDFFADGGNSLLALRMLAEAERLLGARLPMEAFYQASRFDEFCRWLAERGAGRALPETAGSALIRVEPDLAAPAEEPELAAELARRFPEPDRVRLFQHRGDLFLAGETAGLAPACLRWLAARHCQAVAALAGRPLECELNPFQRSMALDEMINGNLDGNSMFYQLRPAAPWSDERLRHASDAIHRRHPLLNARVSLEGERFVFLLEEDAPAPEPIFDEAGYADEEAFRLRYLHHPHSVFERGYLRLVRAEAAGKPVFGLWLHHVAADAHFIGRLLPELRAALEGGGDCGDADLSFAQQNWRIARRLESGRDEARGYWAGLRPRLEKMGADMPPGLVEQTCMAERDCAASRAGALLSWAVSRKQGLLPVFSALLQRVCERALSWRPRLVSTTCTQRDGGISPDGAGCYINLLPLALDRTDGDIEAAIAAAGREALQAMAAGCLPYEELAEACGGLGGKSAVLINIVEERQDHPDGWAESCNQLKVRRPLTLTVFLRAGRLARLTLAGRLPPQALESLLDGLLAACDSLLDEEGADVRDDLAIA</sequence>
<dbReference type="PROSITE" id="PS00455">
    <property type="entry name" value="AMP_BINDING"/>
    <property type="match status" value="1"/>
</dbReference>
<dbReference type="EMBL" id="JBDXMI010000001">
    <property type="protein sequence ID" value="MEO9386659.1"/>
    <property type="molecule type" value="Genomic_DNA"/>
</dbReference>
<proteinExistence type="predicted"/>
<comment type="caution">
    <text evidence="2">The sequence shown here is derived from an EMBL/GenBank/DDBJ whole genome shotgun (WGS) entry which is preliminary data.</text>
</comment>
<dbReference type="InterPro" id="IPR036736">
    <property type="entry name" value="ACP-like_sf"/>
</dbReference>
<dbReference type="SUPFAM" id="SSF52777">
    <property type="entry name" value="CoA-dependent acyltransferases"/>
    <property type="match status" value="2"/>
</dbReference>
<accession>A0ABV0IZE4</accession>
<dbReference type="Gene3D" id="3.40.50.12780">
    <property type="entry name" value="N-terminal domain of ligase-like"/>
    <property type="match status" value="1"/>
</dbReference>
<evidence type="ECO:0000313" key="3">
    <source>
        <dbReference type="Proteomes" id="UP001462502"/>
    </source>
</evidence>
<evidence type="ECO:0000259" key="1">
    <source>
        <dbReference type="PROSITE" id="PS50075"/>
    </source>
</evidence>